<dbReference type="Proteomes" id="UP001161247">
    <property type="component" value="Chromosome 1"/>
</dbReference>
<accession>A0AAV1BXF4</accession>
<feature type="compositionally biased region" description="Acidic residues" evidence="2">
    <location>
        <begin position="29"/>
        <end position="38"/>
    </location>
</feature>
<reference evidence="3" key="1">
    <citation type="submission" date="2023-03" db="EMBL/GenBank/DDBJ databases">
        <authorList>
            <person name="Julca I."/>
        </authorList>
    </citation>
    <scope>NUCLEOTIDE SEQUENCE</scope>
</reference>
<dbReference type="Pfam" id="PF24068">
    <property type="entry name" value="TPD1_C"/>
    <property type="match status" value="1"/>
</dbReference>
<dbReference type="InterPro" id="IPR040361">
    <property type="entry name" value="TPD1"/>
</dbReference>
<protein>
    <submittedName>
        <fullName evidence="3">OLC1v1021127C1</fullName>
    </submittedName>
</protein>
<evidence type="ECO:0000313" key="4">
    <source>
        <dbReference type="Proteomes" id="UP001161247"/>
    </source>
</evidence>
<dbReference type="EMBL" id="OX459118">
    <property type="protein sequence ID" value="CAI9087133.1"/>
    <property type="molecule type" value="Genomic_DNA"/>
</dbReference>
<organism evidence="3 4">
    <name type="scientific">Oldenlandia corymbosa var. corymbosa</name>
    <dbReference type="NCBI Taxonomy" id="529605"/>
    <lineage>
        <taxon>Eukaryota</taxon>
        <taxon>Viridiplantae</taxon>
        <taxon>Streptophyta</taxon>
        <taxon>Embryophyta</taxon>
        <taxon>Tracheophyta</taxon>
        <taxon>Spermatophyta</taxon>
        <taxon>Magnoliopsida</taxon>
        <taxon>eudicotyledons</taxon>
        <taxon>Gunneridae</taxon>
        <taxon>Pentapetalae</taxon>
        <taxon>asterids</taxon>
        <taxon>lamiids</taxon>
        <taxon>Gentianales</taxon>
        <taxon>Rubiaceae</taxon>
        <taxon>Rubioideae</taxon>
        <taxon>Spermacoceae</taxon>
        <taxon>Hedyotis-Oldenlandia complex</taxon>
        <taxon>Oldenlandia</taxon>
    </lineage>
</organism>
<dbReference type="AlphaFoldDB" id="A0AAV1BXF4"/>
<keyword evidence="1" id="KW-0732">Signal</keyword>
<sequence>MATPISKDSINKASVSTATARKLLALAGDEGDNEDGEDYGSSSPSPPIMEGGSPSPPINRIGDDDQGGGGGGGSGGCSKDDILVFQGQTPPLPSGIPTYTVHVENTCAVAEGGNSCNIRDIHLKCGWFSSARLTNPKVFRRLSFDDCLVKDGQALSPGETLYFQYANSFAYDMVVSSVTCT</sequence>
<dbReference type="PANTHER" id="PTHR33184">
    <property type="entry name" value="PROTEIN TAPETUM DETERMINANT 1-LIKE-RELATED"/>
    <property type="match status" value="1"/>
</dbReference>
<feature type="region of interest" description="Disordered" evidence="2">
    <location>
        <begin position="25"/>
        <end position="74"/>
    </location>
</feature>
<evidence type="ECO:0000256" key="1">
    <source>
        <dbReference type="ARBA" id="ARBA00022729"/>
    </source>
</evidence>
<dbReference type="GO" id="GO:0001709">
    <property type="term" value="P:cell fate determination"/>
    <property type="evidence" value="ECO:0007669"/>
    <property type="project" value="TreeGrafter"/>
</dbReference>
<evidence type="ECO:0000313" key="3">
    <source>
        <dbReference type="EMBL" id="CAI9087133.1"/>
    </source>
</evidence>
<evidence type="ECO:0000256" key="2">
    <source>
        <dbReference type="SAM" id="MobiDB-lite"/>
    </source>
</evidence>
<gene>
    <name evidence="3" type="ORF">OLC1_LOCUS40</name>
</gene>
<dbReference type="PANTHER" id="PTHR33184:SF61">
    <property type="entry name" value="TPD1 PROTEIN HOMOLOG 1"/>
    <property type="match status" value="1"/>
</dbReference>
<proteinExistence type="predicted"/>
<name>A0AAV1BXF4_OLDCO</name>
<keyword evidence="4" id="KW-1185">Reference proteome</keyword>